<proteinExistence type="predicted"/>
<reference evidence="1" key="1">
    <citation type="journal article" date="2010" name="J. Clin. Microbiol.">
        <title>Complete nucleotide sequence analysis of plasmids in strains of Staphylococcus aureus clone USA300 reveals a high level of identity among isolates with closely related core genome sequences.</title>
        <authorList>
            <person name="Kennedy A.D."/>
            <person name="Porcella S.F."/>
            <person name="Martens C."/>
            <person name="Whitney A.R."/>
            <person name="Braughton K.R."/>
            <person name="Chen L."/>
            <person name="Craig C.T."/>
            <person name="Tenover F.C."/>
            <person name="Kreiswirth B.N."/>
            <person name="Musser J.M."/>
            <person name="Deleo F.R."/>
        </authorList>
    </citation>
    <scope>NUCLEOTIDE SEQUENCE</scope>
    <source>
        <strain evidence="1">18813</strain>
        <plasmid evidence="1">p18809-P04</plasmid>
    </source>
</reference>
<evidence type="ECO:0000313" key="1">
    <source>
        <dbReference type="EMBL" id="ADM29121.1"/>
    </source>
</evidence>
<geneLocation type="plasmid" evidence="1">
    <name>p18809-P04</name>
</geneLocation>
<sequence length="53" mass="6774">MSKIDKSRQYVRREKTPKWLEERSYEKQPQKDYDPQLEKEREDFLKQLELNWE</sequence>
<dbReference type="EMBL" id="CP002146">
    <property type="protein sequence ID" value="ADM29121.1"/>
    <property type="molecule type" value="Genomic_DNA"/>
</dbReference>
<gene>
    <name evidence="1" type="ORF">SUM_0002</name>
</gene>
<accession>E4PYH5</accession>
<keyword evidence="1" id="KW-0614">Plasmid</keyword>
<dbReference type="AlphaFoldDB" id="E4PYH5"/>
<organism evidence="1">
    <name type="scientific">Staphylococcus aureus</name>
    <dbReference type="NCBI Taxonomy" id="1280"/>
    <lineage>
        <taxon>Bacteria</taxon>
        <taxon>Bacillati</taxon>
        <taxon>Bacillota</taxon>
        <taxon>Bacilli</taxon>
        <taxon>Bacillales</taxon>
        <taxon>Staphylococcaceae</taxon>
        <taxon>Staphylococcus</taxon>
    </lineage>
</organism>
<name>E4PYH5_STAAU</name>
<protein>
    <submittedName>
        <fullName evidence="1">Replication protein</fullName>
    </submittedName>
</protein>